<dbReference type="EMBL" id="JAJDKQ010000001">
    <property type="protein sequence ID" value="MCB8560472.1"/>
    <property type="molecule type" value="Genomic_DNA"/>
</dbReference>
<dbReference type="Proteomes" id="UP000240974">
    <property type="component" value="Unassembled WGS sequence"/>
</dbReference>
<gene>
    <name evidence="2" type="ORF">C7U54_00190</name>
    <name evidence="1" type="ORF">LJD74_00445</name>
</gene>
<dbReference type="EMBL" id="PYLQ01000001">
    <property type="protein sequence ID" value="PST43170.1"/>
    <property type="molecule type" value="Genomic_DNA"/>
</dbReference>
<name>A0A2T3G6I9_9FIRM</name>
<keyword evidence="3" id="KW-1185">Reference proteome</keyword>
<comment type="caution">
    <text evidence="2">The sequence shown here is derived from an EMBL/GenBank/DDBJ whole genome shotgun (WGS) entry which is preliminary data.</text>
</comment>
<reference evidence="1" key="2">
    <citation type="submission" date="2021-10" db="EMBL/GenBank/DDBJ databases">
        <title>Collection of gut derived symbiotic bacterial strains cultured from healthy donors.</title>
        <authorList>
            <person name="Lin H."/>
            <person name="Littmann E."/>
            <person name="Kohout C."/>
            <person name="Pamer E.G."/>
        </authorList>
    </citation>
    <scope>NUCLEOTIDE SEQUENCE</scope>
    <source>
        <strain evidence="1">DFI.5.2</strain>
    </source>
</reference>
<dbReference type="AlphaFoldDB" id="A0A2T3G6I9"/>
<evidence type="ECO:0000313" key="3">
    <source>
        <dbReference type="Proteomes" id="UP000240974"/>
    </source>
</evidence>
<proteinExistence type="predicted"/>
<dbReference type="Pfam" id="PF14069">
    <property type="entry name" value="SpoVIF"/>
    <property type="match status" value="1"/>
</dbReference>
<sequence>MKDKDLLVDRVSKKTNVKKEDIFKLANDLQRKDLNNEKDMRDFIQTVAKVTNQSLDQRKIDKLIKIMQNKDVLNDVEKMI</sequence>
<reference evidence="2 3" key="1">
    <citation type="journal article" date="2019" name="Int. J. Syst. Evol. Microbiol.">
        <title>Faecalibacillus intestinalis gen. nov., sp. nov. and Faecalibacillus faecis sp. nov., isolated from human faeces.</title>
        <authorList>
            <person name="Seo B."/>
            <person name="Jeon K."/>
            <person name="Baek I."/>
            <person name="Lee Y.M."/>
            <person name="Baek K."/>
            <person name="Ko G."/>
        </authorList>
    </citation>
    <scope>NUCLEOTIDE SEQUENCE [LARGE SCALE GENOMIC DNA]</scope>
    <source>
        <strain evidence="2 3">SNUG30099</strain>
    </source>
</reference>
<accession>A0A2T3G6I9</accession>
<dbReference type="RefSeq" id="WP_022002952.1">
    <property type="nucleotide sequence ID" value="NZ_DAWBZG010000028.1"/>
</dbReference>
<evidence type="ECO:0000313" key="2">
    <source>
        <dbReference type="EMBL" id="PST43170.1"/>
    </source>
</evidence>
<dbReference type="InterPro" id="IPR025942">
    <property type="entry name" value="SpoVIF"/>
</dbReference>
<dbReference type="Proteomes" id="UP001197827">
    <property type="component" value="Unassembled WGS sequence"/>
</dbReference>
<protein>
    <submittedName>
        <fullName evidence="1">Stage VI sporulation protein F</fullName>
    </submittedName>
</protein>
<organism evidence="2 3">
    <name type="scientific">Faecalibacillus intestinalis</name>
    <dbReference type="NCBI Taxonomy" id="1982626"/>
    <lineage>
        <taxon>Bacteria</taxon>
        <taxon>Bacillati</taxon>
        <taxon>Bacillota</taxon>
        <taxon>Erysipelotrichia</taxon>
        <taxon>Erysipelotrichales</taxon>
        <taxon>Coprobacillaceae</taxon>
        <taxon>Faecalibacillus</taxon>
    </lineage>
</organism>
<evidence type="ECO:0000313" key="1">
    <source>
        <dbReference type="EMBL" id="MCB8560472.1"/>
    </source>
</evidence>